<proteinExistence type="predicted"/>
<feature type="transmembrane region" description="Helical" evidence="1">
    <location>
        <begin position="20"/>
        <end position="38"/>
    </location>
</feature>
<keyword evidence="1" id="KW-0812">Transmembrane</keyword>
<dbReference type="EMBL" id="LT629801">
    <property type="protein sequence ID" value="SDU97723.1"/>
    <property type="molecule type" value="Genomic_DNA"/>
</dbReference>
<gene>
    <name evidence="2" type="ORF">SAMN04490209_1400</name>
</gene>
<dbReference type="AlphaFoldDB" id="A0AAE8HAA9"/>
<organism evidence="2 3">
    <name type="scientific">Pseudomonas rhodesiae</name>
    <dbReference type="NCBI Taxonomy" id="76760"/>
    <lineage>
        <taxon>Bacteria</taxon>
        <taxon>Pseudomonadati</taxon>
        <taxon>Pseudomonadota</taxon>
        <taxon>Gammaproteobacteria</taxon>
        <taxon>Pseudomonadales</taxon>
        <taxon>Pseudomonadaceae</taxon>
        <taxon>Pseudomonas</taxon>
    </lineage>
</organism>
<reference evidence="2 3" key="1">
    <citation type="submission" date="2016-10" db="EMBL/GenBank/DDBJ databases">
        <authorList>
            <person name="Varghese N."/>
            <person name="Submissions S."/>
        </authorList>
    </citation>
    <scope>NUCLEOTIDE SEQUENCE [LARGE SCALE GENOMIC DNA]</scope>
    <source>
        <strain evidence="2 3">BS2777</strain>
    </source>
</reference>
<evidence type="ECO:0000313" key="3">
    <source>
        <dbReference type="Proteomes" id="UP000182085"/>
    </source>
</evidence>
<keyword evidence="3" id="KW-1185">Reference proteome</keyword>
<accession>A0AAE8HAA9</accession>
<evidence type="ECO:0000313" key="2">
    <source>
        <dbReference type="EMBL" id="SDU97723.1"/>
    </source>
</evidence>
<dbReference type="Proteomes" id="UP000182085">
    <property type="component" value="Chromosome I"/>
</dbReference>
<evidence type="ECO:0000256" key="1">
    <source>
        <dbReference type="SAM" id="Phobius"/>
    </source>
</evidence>
<protein>
    <submittedName>
        <fullName evidence="2">Uncharacterized protein</fullName>
    </submittedName>
</protein>
<sequence>MVQGLELRRLHGQGRPAMTTFGVFVLGLLIGGALVFYLESLEKRP</sequence>
<keyword evidence="1" id="KW-0472">Membrane</keyword>
<keyword evidence="1" id="KW-1133">Transmembrane helix</keyword>
<name>A0AAE8HAA9_9PSED</name>